<organism evidence="1 2">
    <name type="scientific">Agrobacterium tomkonis CFBP 6623</name>
    <dbReference type="NCBI Taxonomy" id="1183432"/>
    <lineage>
        <taxon>Bacteria</taxon>
        <taxon>Pseudomonadati</taxon>
        <taxon>Pseudomonadota</taxon>
        <taxon>Alphaproteobacteria</taxon>
        <taxon>Hyphomicrobiales</taxon>
        <taxon>Rhizobiaceae</taxon>
        <taxon>Rhizobium/Agrobacterium group</taxon>
        <taxon>Agrobacterium</taxon>
        <taxon>Agrobacterium tumefaciens complex</taxon>
    </lineage>
</organism>
<name>A0A1S7PDI5_9HYPH</name>
<keyword evidence="2" id="KW-1185">Reference proteome</keyword>
<proteinExistence type="predicted"/>
<protein>
    <submittedName>
        <fullName evidence="1">Uncharacterized protein</fullName>
    </submittedName>
</protein>
<reference evidence="2" key="1">
    <citation type="submission" date="2016-01" db="EMBL/GenBank/DDBJ databases">
        <authorList>
            <person name="Regsiter A."/>
            <person name="william w."/>
        </authorList>
    </citation>
    <scope>NUCLEOTIDE SEQUENCE [LARGE SCALE GENOMIC DNA]</scope>
    <source>
        <strain evidence="2">CFBP 6623</strain>
    </source>
</reference>
<dbReference type="AlphaFoldDB" id="A0A1S7PDI5"/>
<gene>
    <name evidence="1" type="ORF">AGR3A_Cc250088</name>
</gene>
<dbReference type="Proteomes" id="UP000191988">
    <property type="component" value="Unassembled WGS sequence"/>
</dbReference>
<sequence>MGLIWLIRSLSNSDMDRRTSGTAGHVKVDAGFRLVGAPGAGAMRQEQADQITRLCLGAVETEIGDPHRCLMNGMQNRQTALPVARRNVRIILVNCHLGKPRYTLHNSRRQAMFRQ</sequence>
<accession>A0A1S7PDI5</accession>
<evidence type="ECO:0000313" key="2">
    <source>
        <dbReference type="Proteomes" id="UP000191988"/>
    </source>
</evidence>
<evidence type="ECO:0000313" key="1">
    <source>
        <dbReference type="EMBL" id="CUX19625.1"/>
    </source>
</evidence>
<dbReference type="EMBL" id="FBWK01000018">
    <property type="protein sequence ID" value="CUX19625.1"/>
    <property type="molecule type" value="Genomic_DNA"/>
</dbReference>